<dbReference type="HAMAP" id="MF_00094">
    <property type="entry name" value="Rel_fac_2"/>
    <property type="match status" value="1"/>
</dbReference>
<evidence type="ECO:0000256" key="2">
    <source>
        <dbReference type="ARBA" id="ARBA00022481"/>
    </source>
</evidence>
<dbReference type="FunFam" id="3.30.160.20:FF:000004">
    <property type="entry name" value="Peptide chain release factor 1"/>
    <property type="match status" value="1"/>
</dbReference>
<feature type="domain" description="Prokaryotic-type class I peptide chain release factors" evidence="6">
    <location>
        <begin position="189"/>
        <end position="205"/>
    </location>
</feature>
<evidence type="ECO:0000313" key="7">
    <source>
        <dbReference type="EMBL" id="GGH22355.1"/>
    </source>
</evidence>
<name>A0A917I9C6_9HYPH</name>
<reference evidence="7" key="1">
    <citation type="journal article" date="2014" name="Int. J. Syst. Evol. Microbiol.">
        <title>Complete genome sequence of Corynebacterium casei LMG S-19264T (=DSM 44701T), isolated from a smear-ripened cheese.</title>
        <authorList>
            <consortium name="US DOE Joint Genome Institute (JGI-PGF)"/>
            <person name="Walter F."/>
            <person name="Albersmeier A."/>
            <person name="Kalinowski J."/>
            <person name="Ruckert C."/>
        </authorList>
    </citation>
    <scope>NUCLEOTIDE SEQUENCE</scope>
    <source>
        <strain evidence="7">CGMCC 1.12214</strain>
    </source>
</reference>
<keyword evidence="2 4" id="KW-0488">Methylation</keyword>
<dbReference type="PANTHER" id="PTHR43116:SF3">
    <property type="entry name" value="CLASS I PEPTIDE CHAIN RELEASE FACTOR"/>
    <property type="match status" value="1"/>
</dbReference>
<dbReference type="AlphaFoldDB" id="A0A917I9C6"/>
<comment type="subcellular location">
    <subcellularLocation>
        <location evidence="4">Cytoplasm</location>
    </subcellularLocation>
</comment>
<dbReference type="PROSITE" id="PS00745">
    <property type="entry name" value="RF_PROK_I"/>
    <property type="match status" value="1"/>
</dbReference>
<accession>A0A917I9C6</accession>
<dbReference type="GO" id="GO:0005737">
    <property type="term" value="C:cytoplasm"/>
    <property type="evidence" value="ECO:0007669"/>
    <property type="project" value="UniProtKB-SubCell"/>
</dbReference>
<dbReference type="Gene3D" id="3.30.70.1660">
    <property type="match status" value="1"/>
</dbReference>
<evidence type="ECO:0000256" key="5">
    <source>
        <dbReference type="NCBIfam" id="TIGR00020"/>
    </source>
</evidence>
<dbReference type="GO" id="GO:0016149">
    <property type="term" value="F:translation release factor activity, codon specific"/>
    <property type="evidence" value="ECO:0007669"/>
    <property type="project" value="UniProtKB-UniRule"/>
</dbReference>
<dbReference type="EMBL" id="BMES01000002">
    <property type="protein sequence ID" value="GGH22355.1"/>
    <property type="molecule type" value="Genomic_DNA"/>
</dbReference>
<dbReference type="Proteomes" id="UP000603912">
    <property type="component" value="Unassembled WGS sequence"/>
</dbReference>
<dbReference type="SUPFAM" id="SSF75620">
    <property type="entry name" value="Release factor"/>
    <property type="match status" value="1"/>
</dbReference>
<keyword evidence="3 4" id="KW-0648">Protein biosynthesis</keyword>
<comment type="PTM">
    <text evidence="4">Methylated by PrmC. Methylation increases the termination efficiency of RF2.</text>
</comment>
<dbReference type="InterPro" id="IPR005139">
    <property type="entry name" value="PCRF"/>
</dbReference>
<evidence type="ECO:0000256" key="3">
    <source>
        <dbReference type="ARBA" id="ARBA00022917"/>
    </source>
</evidence>
<proteinExistence type="inferred from homology"/>
<keyword evidence="4" id="KW-0963">Cytoplasm</keyword>
<comment type="caution">
    <text evidence="7">The sequence shown here is derived from an EMBL/GenBank/DDBJ whole genome shotgun (WGS) entry which is preliminary data.</text>
</comment>
<dbReference type="Pfam" id="PF03462">
    <property type="entry name" value="PCRF"/>
    <property type="match status" value="1"/>
</dbReference>
<evidence type="ECO:0000256" key="1">
    <source>
        <dbReference type="ARBA" id="ARBA00010835"/>
    </source>
</evidence>
<dbReference type="Pfam" id="PF00472">
    <property type="entry name" value="RF-1"/>
    <property type="match status" value="1"/>
</dbReference>
<gene>
    <name evidence="4 7" type="primary">prfB</name>
    <name evidence="7" type="ORF">GCM10007036_27320</name>
</gene>
<evidence type="ECO:0000313" key="8">
    <source>
        <dbReference type="Proteomes" id="UP000603912"/>
    </source>
</evidence>
<dbReference type="InterPro" id="IPR045853">
    <property type="entry name" value="Pep_chain_release_fac_I_sf"/>
</dbReference>
<dbReference type="InterPro" id="IPR000352">
    <property type="entry name" value="Pep_chain_release_fac_I"/>
</dbReference>
<dbReference type="Gene3D" id="1.20.58.410">
    <property type="entry name" value="Release factor"/>
    <property type="match status" value="1"/>
</dbReference>
<comment type="similarity">
    <text evidence="1 4">Belongs to the prokaryotic/mitochondrial release factor family.</text>
</comment>
<dbReference type="NCBIfam" id="TIGR00020">
    <property type="entry name" value="prfB"/>
    <property type="match status" value="1"/>
</dbReference>
<evidence type="ECO:0000256" key="4">
    <source>
        <dbReference type="HAMAP-Rule" id="MF_00094"/>
    </source>
</evidence>
<dbReference type="InterPro" id="IPR004374">
    <property type="entry name" value="PrfB"/>
</dbReference>
<sequence>MRERTDLEDRLGSISRLERELDDAVMFIDLGETEGDPSAVGEGEQMIRNVQAEAARRQIETLLSGEADQNDAYLEVHSGAGGTESQDWTNMLMRMYTRWAERRGYKVEIVDIADGEEAGIKGATLLIKGHNAYGWAKTESGVHRLVRISPFDSNARRHTSFASVWVYPVIDDRIQIDIKESDCRIDTFRSSGAGGQHVNTTDSAVRITHNPTGIVVACQQERSQHKNRAKAWDMLRARLYERELQMREEKANAEAASKTDIGWGHQIRSYVLQPYQLVKDLRTGTQSTSPGDVLDGEIDPFMEAALAQRVYGGGEEVQDID</sequence>
<dbReference type="Gene3D" id="3.30.160.20">
    <property type="match status" value="1"/>
</dbReference>
<feature type="modified residue" description="N5-methylglutamine" evidence="4">
    <location>
        <position position="196"/>
    </location>
</feature>
<organism evidence="7 8">
    <name type="scientific">Alsobacter metallidurans</name>
    <dbReference type="NCBI Taxonomy" id="340221"/>
    <lineage>
        <taxon>Bacteria</taxon>
        <taxon>Pseudomonadati</taxon>
        <taxon>Pseudomonadota</taxon>
        <taxon>Alphaproteobacteria</taxon>
        <taxon>Hyphomicrobiales</taxon>
        <taxon>Alsobacteraceae</taxon>
        <taxon>Alsobacter</taxon>
    </lineage>
</organism>
<reference evidence="7" key="2">
    <citation type="submission" date="2020-09" db="EMBL/GenBank/DDBJ databases">
        <authorList>
            <person name="Sun Q."/>
            <person name="Zhou Y."/>
        </authorList>
    </citation>
    <scope>NUCLEOTIDE SEQUENCE</scope>
    <source>
        <strain evidence="7">CGMCC 1.12214</strain>
    </source>
</reference>
<protein>
    <recommendedName>
        <fullName evidence="4 5">Peptide chain release factor 2</fullName>
        <shortName evidence="4">RF-2</shortName>
    </recommendedName>
</protein>
<keyword evidence="8" id="KW-1185">Reference proteome</keyword>
<dbReference type="SMART" id="SM00937">
    <property type="entry name" value="PCRF"/>
    <property type="match status" value="1"/>
</dbReference>
<evidence type="ECO:0000259" key="6">
    <source>
        <dbReference type="PROSITE" id="PS00745"/>
    </source>
</evidence>
<comment type="function">
    <text evidence="4">Peptide chain release factor 2 directs the termination of translation in response to the peptide chain termination codons UGA and UAA.</text>
</comment>
<dbReference type="PANTHER" id="PTHR43116">
    <property type="entry name" value="PEPTIDE CHAIN RELEASE FACTOR 2"/>
    <property type="match status" value="1"/>
</dbReference>